<dbReference type="Proteomes" id="UP001221546">
    <property type="component" value="Chromosome"/>
</dbReference>
<dbReference type="InterPro" id="IPR000917">
    <property type="entry name" value="Sulfatase_N"/>
</dbReference>
<dbReference type="SUPFAM" id="SSF53649">
    <property type="entry name" value="Alkaline phosphatase-like"/>
    <property type="match status" value="1"/>
</dbReference>
<gene>
    <name evidence="3" type="ORF">QA636_27770</name>
</gene>
<dbReference type="EMBL" id="CP121646">
    <property type="protein sequence ID" value="WFU61295.1"/>
    <property type="molecule type" value="Genomic_DNA"/>
</dbReference>
<dbReference type="Gene3D" id="3.40.720.10">
    <property type="entry name" value="Alkaline Phosphatase, subunit A"/>
    <property type="match status" value="1"/>
</dbReference>
<name>A0ABY8J6X4_9BRAD</name>
<evidence type="ECO:0000313" key="3">
    <source>
        <dbReference type="EMBL" id="WFU61295.1"/>
    </source>
</evidence>
<accession>A0ABY8J6X4</accession>
<proteinExistence type="predicted"/>
<organism evidence="3 4">
    <name type="scientific">Bradyrhizobium brasilense</name>
    <dbReference type="NCBI Taxonomy" id="1419277"/>
    <lineage>
        <taxon>Bacteria</taxon>
        <taxon>Pseudomonadati</taxon>
        <taxon>Pseudomonadota</taxon>
        <taxon>Alphaproteobacteria</taxon>
        <taxon>Hyphomicrobiales</taxon>
        <taxon>Nitrobacteraceae</taxon>
        <taxon>Bradyrhizobium</taxon>
    </lineage>
</organism>
<dbReference type="PANTHER" id="PTHR43751:SF2">
    <property type="entry name" value="SULFATASE N-TERMINAL DOMAIN-CONTAINING PROTEIN"/>
    <property type="match status" value="1"/>
</dbReference>
<dbReference type="Pfam" id="PF14707">
    <property type="entry name" value="Sulfatase_C"/>
    <property type="match status" value="1"/>
</dbReference>
<dbReference type="InterPro" id="IPR052701">
    <property type="entry name" value="GAG_Ulvan_Degrading_Sulfatases"/>
</dbReference>
<dbReference type="PANTHER" id="PTHR43751">
    <property type="entry name" value="SULFATASE"/>
    <property type="match status" value="1"/>
</dbReference>
<feature type="domain" description="Sulfatase N-terminal" evidence="2">
    <location>
        <begin position="53"/>
        <end position="400"/>
    </location>
</feature>
<evidence type="ECO:0000259" key="2">
    <source>
        <dbReference type="Pfam" id="PF00884"/>
    </source>
</evidence>
<evidence type="ECO:0000313" key="4">
    <source>
        <dbReference type="Proteomes" id="UP001221546"/>
    </source>
</evidence>
<dbReference type="InterPro" id="IPR017850">
    <property type="entry name" value="Alkaline_phosphatase_core_sf"/>
</dbReference>
<keyword evidence="4" id="KW-1185">Reference proteome</keyword>
<evidence type="ECO:0000256" key="1">
    <source>
        <dbReference type="SAM" id="SignalP"/>
    </source>
</evidence>
<sequence>MIDDAKKDNVRTGQVQKGGRMLRKLLAAAVVATSLSPLTAFSASEQQANAAKPNILVIWGDDIGFWNVSAYSHGAMGYRTPNIDRIAKEGAIFTDHYGQPSCTAGRAAFITGQLPIRSGMTTVGLPGDHLGLKPETVTLAEVLKTRGYATGQFGKNHLGDRNEHFPTVHGFDEFFGNLYHLNVSEEPEMDGYPTDPAFKAKYGPRGVMHCYATATDQPGEDPRYGKWGKQKCEDTGQLTRKRMEHVDDEFIDGAFKFMDKSVAEKKPFFIWLNTSRMHVFTHAPAEYHERCKEFTGGDDPHCAGMIQHDDNIGSVLKKLQDLGIADNTIVVYSSDNGPEHSTWPFGATTPYRSEKMTTWEGAVRVPMMVRWPGKIPAGSELNGIQSHEDVFVTLAAAAGAPDIKERMAKGDDLGTGVVKKNYLDGFNNLDYWEGKANKSARNFFIYYAENHIQAVRVDRWKGHFAMRDGYYGTTTAAEIPWIFNIRQDPFESFDQAPGPRALVSQAHTYATYMIKDIVEAHVKTLAEFPPVQKGNSLSMDQLIEQMQKGAQ</sequence>
<keyword evidence="1" id="KW-0732">Signal</keyword>
<feature type="chain" id="PRO_5046762501" evidence="1">
    <location>
        <begin position="43"/>
        <end position="551"/>
    </location>
</feature>
<dbReference type="Pfam" id="PF00884">
    <property type="entry name" value="Sulfatase"/>
    <property type="match status" value="1"/>
</dbReference>
<reference evidence="3 4" key="1">
    <citation type="submission" date="2023-04" db="EMBL/GenBank/DDBJ databases">
        <title>Australian commercial rhizobial inoculants.</title>
        <authorList>
            <person name="Kohlmeier M.G."/>
            <person name="O'Hara G.W."/>
            <person name="Colombi E."/>
            <person name="Ramsay J.P."/>
            <person name="Terpolilli J."/>
        </authorList>
    </citation>
    <scope>NUCLEOTIDE SEQUENCE [LARGE SCALE GENOMIC DNA]</scope>
    <source>
        <strain evidence="3 4">CB627</strain>
    </source>
</reference>
<dbReference type="CDD" id="cd16142">
    <property type="entry name" value="ARS_like"/>
    <property type="match status" value="1"/>
</dbReference>
<dbReference type="RefSeq" id="WP_246786806.1">
    <property type="nucleotide sequence ID" value="NZ_CP121646.1"/>
</dbReference>
<dbReference type="Gene3D" id="3.30.1120.10">
    <property type="match status" value="1"/>
</dbReference>
<protein>
    <submittedName>
        <fullName evidence="3">Arylsulfatase</fullName>
    </submittedName>
</protein>
<feature type="signal peptide" evidence="1">
    <location>
        <begin position="1"/>
        <end position="42"/>
    </location>
</feature>